<accession>A0ABN9WDZ8</accession>
<evidence type="ECO:0000313" key="1">
    <source>
        <dbReference type="EMBL" id="CAK0884002.1"/>
    </source>
</evidence>
<evidence type="ECO:0000313" key="2">
    <source>
        <dbReference type="Proteomes" id="UP001189429"/>
    </source>
</evidence>
<dbReference type="EMBL" id="CAUYUJ010018492">
    <property type="protein sequence ID" value="CAK0884002.1"/>
    <property type="molecule type" value="Genomic_DNA"/>
</dbReference>
<organism evidence="1 2">
    <name type="scientific">Prorocentrum cordatum</name>
    <dbReference type="NCBI Taxonomy" id="2364126"/>
    <lineage>
        <taxon>Eukaryota</taxon>
        <taxon>Sar</taxon>
        <taxon>Alveolata</taxon>
        <taxon>Dinophyceae</taxon>
        <taxon>Prorocentrales</taxon>
        <taxon>Prorocentraceae</taxon>
        <taxon>Prorocentrum</taxon>
    </lineage>
</organism>
<protein>
    <submittedName>
        <fullName evidence="1">Uncharacterized protein</fullName>
    </submittedName>
</protein>
<sequence>MINRAWYSPPMFHLCTSKRASSAMLELLLPEIIPMYTSTFRVSRAPCREVQVAPSSTLVTHSRRCGHTDEFAICTNTATADFGGTPNTLAGGVEEDASIRIRIRTVCNEASSVFASIVAQTATQQRRALRVCETRCGQPGRSIRHARQPSS</sequence>
<proteinExistence type="predicted"/>
<reference evidence="1" key="1">
    <citation type="submission" date="2023-10" db="EMBL/GenBank/DDBJ databases">
        <authorList>
            <person name="Chen Y."/>
            <person name="Shah S."/>
            <person name="Dougan E. K."/>
            <person name="Thang M."/>
            <person name="Chan C."/>
        </authorList>
    </citation>
    <scope>NUCLEOTIDE SEQUENCE [LARGE SCALE GENOMIC DNA]</scope>
</reference>
<gene>
    <name evidence="1" type="ORF">PCOR1329_LOCUS66062</name>
</gene>
<dbReference type="Proteomes" id="UP001189429">
    <property type="component" value="Unassembled WGS sequence"/>
</dbReference>
<keyword evidence="2" id="KW-1185">Reference proteome</keyword>
<name>A0ABN9WDZ8_9DINO</name>
<comment type="caution">
    <text evidence="1">The sequence shown here is derived from an EMBL/GenBank/DDBJ whole genome shotgun (WGS) entry which is preliminary data.</text>
</comment>